<feature type="domain" description="Glycosyltransferase subfamily 4-like N-terminal" evidence="3">
    <location>
        <begin position="22"/>
        <end position="159"/>
    </location>
</feature>
<dbReference type="InterPro" id="IPR028098">
    <property type="entry name" value="Glyco_trans_4-like_N"/>
</dbReference>
<dbReference type="PANTHER" id="PTHR45947:SF3">
    <property type="entry name" value="SULFOQUINOVOSYL TRANSFERASE SQD2"/>
    <property type="match status" value="1"/>
</dbReference>
<dbReference type="Pfam" id="PF13439">
    <property type="entry name" value="Glyco_transf_4"/>
    <property type="match status" value="1"/>
</dbReference>
<dbReference type="Pfam" id="PF00534">
    <property type="entry name" value="Glycos_transf_1"/>
    <property type="match status" value="1"/>
</dbReference>
<name>A0A6M0QAQ5_9BACI</name>
<feature type="domain" description="Glycosyl transferase family 1" evidence="2">
    <location>
        <begin position="183"/>
        <end position="341"/>
    </location>
</feature>
<dbReference type="GO" id="GO:0016757">
    <property type="term" value="F:glycosyltransferase activity"/>
    <property type="evidence" value="ECO:0007669"/>
    <property type="project" value="InterPro"/>
</dbReference>
<evidence type="ECO:0000259" key="2">
    <source>
        <dbReference type="Pfam" id="PF00534"/>
    </source>
</evidence>
<keyword evidence="4" id="KW-0808">Transferase</keyword>
<organism evidence="4 5">
    <name type="scientific">Bacillus mesophilus</name>
    <dbReference type="NCBI Taxonomy" id="1808955"/>
    <lineage>
        <taxon>Bacteria</taxon>
        <taxon>Bacillati</taxon>
        <taxon>Bacillota</taxon>
        <taxon>Bacilli</taxon>
        <taxon>Bacillales</taxon>
        <taxon>Bacillaceae</taxon>
        <taxon>Bacillus</taxon>
    </lineage>
</organism>
<reference evidence="4 5" key="1">
    <citation type="submission" date="2020-02" db="EMBL/GenBank/DDBJ databases">
        <title>Bacillus aquiflavi sp. nov., isolated from yellow water of strong flavor Chinese baijiu in Yibin region of China.</title>
        <authorList>
            <person name="Xie J."/>
        </authorList>
    </citation>
    <scope>NUCLEOTIDE SEQUENCE [LARGE SCALE GENOMIC DNA]</scope>
    <source>
        <strain evidence="4 5">SA4</strain>
    </source>
</reference>
<evidence type="ECO:0000313" key="5">
    <source>
        <dbReference type="Proteomes" id="UP000481043"/>
    </source>
</evidence>
<evidence type="ECO:0000313" key="4">
    <source>
        <dbReference type="EMBL" id="NEY73444.1"/>
    </source>
</evidence>
<gene>
    <name evidence="4" type="ORF">G4D63_17045</name>
</gene>
<evidence type="ECO:0000259" key="3">
    <source>
        <dbReference type="Pfam" id="PF13439"/>
    </source>
</evidence>
<dbReference type="PANTHER" id="PTHR45947">
    <property type="entry name" value="SULFOQUINOVOSYL TRANSFERASE SQD2"/>
    <property type="match status" value="1"/>
</dbReference>
<dbReference type="RefSeq" id="WP_163180995.1">
    <property type="nucleotide sequence ID" value="NZ_JAAIWM010000007.1"/>
</dbReference>
<dbReference type="Proteomes" id="UP000481043">
    <property type="component" value="Unassembled WGS sequence"/>
</dbReference>
<proteinExistence type="inferred from homology"/>
<comment type="similarity">
    <text evidence="1">Belongs to the glycosyltransferase group 1 family. Glycosyltransferase 4 subfamily.</text>
</comment>
<comment type="caution">
    <text evidence="4">The sequence shown here is derived from an EMBL/GenBank/DDBJ whole genome shotgun (WGS) entry which is preliminary data.</text>
</comment>
<dbReference type="CDD" id="cd03794">
    <property type="entry name" value="GT4_WbuB-like"/>
    <property type="match status" value="1"/>
</dbReference>
<dbReference type="InterPro" id="IPR001296">
    <property type="entry name" value="Glyco_trans_1"/>
</dbReference>
<accession>A0A6M0QAQ5</accession>
<dbReference type="AlphaFoldDB" id="A0A6M0QAQ5"/>
<evidence type="ECO:0000256" key="1">
    <source>
        <dbReference type="ARBA" id="ARBA00009481"/>
    </source>
</evidence>
<keyword evidence="5" id="KW-1185">Reference proteome</keyword>
<sequence>MKVCILTSVHSIDDTRIFYKEALSLKNMGHDVYFIVQHDQDTVINGVKIVSISTPASRRDRLFKTIFEVYRKALKVNADIYHFHDPELIIVGLLLKAKGKKVIYDVHEDVPRQILSKHWINRSLRTLISIGAEWVENTSVRCFDAVITATPHISKRFEKMAKNVVTVCNYPMHEEFREDEEILGEKGVAVCYIGGLSRTRGIEEMIQSIEKADSCLLLAGSFEEKELRNKMKQLPGWPKVVELGYLDREGIRAILRQSVAGLYLGHPTPAYIHSLPIKIFEYMASGIPVISSNFPLLVEIVEGGKCGVCVDPFDTNAVSSAIQWLVDHPEEAKEMGKNGREAVQTRYNWEAESTKLKRVYEQL</sequence>
<dbReference type="Gene3D" id="3.40.50.2000">
    <property type="entry name" value="Glycogen Phosphorylase B"/>
    <property type="match status" value="2"/>
</dbReference>
<dbReference type="InterPro" id="IPR050194">
    <property type="entry name" value="Glycosyltransferase_grp1"/>
</dbReference>
<dbReference type="SUPFAM" id="SSF53756">
    <property type="entry name" value="UDP-Glycosyltransferase/glycogen phosphorylase"/>
    <property type="match status" value="1"/>
</dbReference>
<dbReference type="EMBL" id="JAAIWM010000007">
    <property type="protein sequence ID" value="NEY73444.1"/>
    <property type="molecule type" value="Genomic_DNA"/>
</dbReference>
<protein>
    <submittedName>
        <fullName evidence="4">Glycosyltransferase family 4 protein</fullName>
    </submittedName>
</protein>